<protein>
    <submittedName>
        <fullName evidence="1">Uncharacterized protein</fullName>
    </submittedName>
</protein>
<evidence type="ECO:0000313" key="1">
    <source>
        <dbReference type="EMBL" id="AIS32464.1"/>
    </source>
</evidence>
<sequence>MNSNLILAEHNKGLQVFPISETAAEVLDMEYRVNLKEYRGEVLLEAKIGPGRDLLSFTELGKFMIEEEVKFTYEAESYLLELHDFQKLCKILEQVV</sequence>
<dbReference type="KEGG" id="mfc:BRM9_1652"/>
<dbReference type="Proteomes" id="UP000029661">
    <property type="component" value="Chromosome"/>
</dbReference>
<accession>A0A089ZVH9</accession>
<dbReference type="EMBL" id="CP006933">
    <property type="protein sequence ID" value="AIS32464.1"/>
    <property type="molecule type" value="Genomic_DNA"/>
</dbReference>
<name>A0A089ZVH9_METFO</name>
<reference evidence="1 2" key="1">
    <citation type="submission" date="2013-12" db="EMBL/GenBank/DDBJ databases">
        <title>The complete genome sequence of Methanobacterium sp. BRM9.</title>
        <authorList>
            <consortium name="Pastoral Greenhouse Gas Research Consortium"/>
            <person name="Kelly W.J."/>
            <person name="Leahy S.C."/>
            <person name="Perry R."/>
            <person name="Li D."/>
            <person name="Altermann E."/>
            <person name="Lambie S.C."/>
            <person name="Attwood G.T."/>
        </authorList>
    </citation>
    <scope>NUCLEOTIDE SEQUENCE [LARGE SCALE GENOMIC DNA]</scope>
    <source>
        <strain evidence="1 2">BRM9</strain>
    </source>
</reference>
<dbReference type="RefSeq" id="WP_048085418.1">
    <property type="nucleotide sequence ID" value="NZ_CP006933.1"/>
</dbReference>
<dbReference type="GeneID" id="24792819"/>
<dbReference type="STRING" id="2162.BRM9_1652"/>
<evidence type="ECO:0000313" key="2">
    <source>
        <dbReference type="Proteomes" id="UP000029661"/>
    </source>
</evidence>
<dbReference type="AlphaFoldDB" id="A0A089ZVH9"/>
<gene>
    <name evidence="1" type="ORF">BRM9_1652</name>
</gene>
<organism evidence="1 2">
    <name type="scientific">Methanobacterium formicicum</name>
    <dbReference type="NCBI Taxonomy" id="2162"/>
    <lineage>
        <taxon>Archaea</taxon>
        <taxon>Methanobacteriati</taxon>
        <taxon>Methanobacteriota</taxon>
        <taxon>Methanomada group</taxon>
        <taxon>Methanobacteria</taxon>
        <taxon>Methanobacteriales</taxon>
        <taxon>Methanobacteriaceae</taxon>
        <taxon>Methanobacterium</taxon>
    </lineage>
</organism>
<proteinExistence type="predicted"/>